<evidence type="ECO:0000256" key="6">
    <source>
        <dbReference type="ARBA" id="ARBA00044883"/>
    </source>
</evidence>
<evidence type="ECO:0000313" key="8">
    <source>
        <dbReference type="Proteomes" id="UP000887540"/>
    </source>
</evidence>
<dbReference type="Proteomes" id="UP000887540">
    <property type="component" value="Unplaced"/>
</dbReference>
<proteinExistence type="predicted"/>
<dbReference type="SUPFAM" id="SSF47336">
    <property type="entry name" value="ACP-like"/>
    <property type="match status" value="1"/>
</dbReference>
<dbReference type="PROSITE" id="PS00455">
    <property type="entry name" value="AMP_BINDING"/>
    <property type="match status" value="2"/>
</dbReference>
<reference evidence="9" key="1">
    <citation type="submission" date="2022-11" db="UniProtKB">
        <authorList>
            <consortium name="WormBaseParasite"/>
        </authorList>
    </citation>
    <scope>IDENTIFICATION</scope>
</reference>
<accession>A0A914E7K6</accession>
<dbReference type="GO" id="GO:0004312">
    <property type="term" value="F:fatty acid synthase activity"/>
    <property type="evidence" value="ECO:0007669"/>
    <property type="project" value="UniProtKB-EC"/>
</dbReference>
<evidence type="ECO:0000259" key="7">
    <source>
        <dbReference type="PROSITE" id="PS50075"/>
    </source>
</evidence>
<dbReference type="PROSITE" id="PS50075">
    <property type="entry name" value="CARRIER"/>
    <property type="match status" value="1"/>
</dbReference>
<evidence type="ECO:0000256" key="1">
    <source>
        <dbReference type="ARBA" id="ARBA00012873"/>
    </source>
</evidence>
<dbReference type="Gene3D" id="3.40.50.980">
    <property type="match status" value="4"/>
</dbReference>
<dbReference type="Pfam" id="PF00550">
    <property type="entry name" value="PP-binding"/>
    <property type="match status" value="1"/>
</dbReference>
<evidence type="ECO:0000256" key="4">
    <source>
        <dbReference type="ARBA" id="ARBA00022553"/>
    </source>
</evidence>
<dbReference type="Gene3D" id="1.10.1200.10">
    <property type="entry name" value="ACP-like"/>
    <property type="match status" value="1"/>
</dbReference>
<dbReference type="GO" id="GO:0016874">
    <property type="term" value="F:ligase activity"/>
    <property type="evidence" value="ECO:0007669"/>
    <property type="project" value="UniProtKB-KW"/>
</dbReference>
<dbReference type="InterPro" id="IPR006162">
    <property type="entry name" value="Ppantetheine_attach_site"/>
</dbReference>
<dbReference type="Pfam" id="PF00501">
    <property type="entry name" value="AMP-binding"/>
    <property type="match status" value="2"/>
</dbReference>
<dbReference type="PANTHER" id="PTHR45527">
    <property type="entry name" value="NONRIBOSOMAL PEPTIDE SYNTHETASE"/>
    <property type="match status" value="1"/>
</dbReference>
<keyword evidence="5" id="KW-0436">Ligase</keyword>
<dbReference type="InterPro" id="IPR001242">
    <property type="entry name" value="Condensation_dom"/>
</dbReference>
<dbReference type="FunFam" id="1.10.1200.10:FF:000005">
    <property type="entry name" value="Nonribosomal peptide synthetase 1"/>
    <property type="match status" value="1"/>
</dbReference>
<dbReference type="InterPro" id="IPR023213">
    <property type="entry name" value="CAT-like_dom_sf"/>
</dbReference>
<dbReference type="FunFam" id="3.40.50.980:FF:000001">
    <property type="entry name" value="Non-ribosomal peptide synthetase"/>
    <property type="match status" value="2"/>
</dbReference>
<evidence type="ECO:0000256" key="2">
    <source>
        <dbReference type="ARBA" id="ARBA00018769"/>
    </source>
</evidence>
<name>A0A914E7K6_9BILA</name>
<keyword evidence="4" id="KW-0597">Phosphoprotein</keyword>
<dbReference type="SUPFAM" id="SSF52777">
    <property type="entry name" value="CoA-dependent acyltransferases"/>
    <property type="match status" value="4"/>
</dbReference>
<dbReference type="GO" id="GO:0043041">
    <property type="term" value="P:amino acid activation for nonribosomal peptide biosynthetic process"/>
    <property type="evidence" value="ECO:0007669"/>
    <property type="project" value="TreeGrafter"/>
</dbReference>
<dbReference type="Gene3D" id="2.30.38.10">
    <property type="entry name" value="Luciferase, Domain 3"/>
    <property type="match status" value="2"/>
</dbReference>
<dbReference type="PROSITE" id="PS00012">
    <property type="entry name" value="PHOSPHOPANTETHEINE"/>
    <property type="match status" value="1"/>
</dbReference>
<dbReference type="SMART" id="SM00823">
    <property type="entry name" value="PKS_PP"/>
    <property type="match status" value="1"/>
</dbReference>
<evidence type="ECO:0000256" key="3">
    <source>
        <dbReference type="ARBA" id="ARBA00022450"/>
    </source>
</evidence>
<evidence type="ECO:0000313" key="9">
    <source>
        <dbReference type="WBParaSite" id="ACRNAN_scaffold6119.g14289.t1"/>
    </source>
</evidence>
<organism evidence="8 9">
    <name type="scientific">Acrobeloides nanus</name>
    <dbReference type="NCBI Taxonomy" id="290746"/>
    <lineage>
        <taxon>Eukaryota</taxon>
        <taxon>Metazoa</taxon>
        <taxon>Ecdysozoa</taxon>
        <taxon>Nematoda</taxon>
        <taxon>Chromadorea</taxon>
        <taxon>Rhabditida</taxon>
        <taxon>Tylenchina</taxon>
        <taxon>Cephalobomorpha</taxon>
        <taxon>Cephaloboidea</taxon>
        <taxon>Cephalobidae</taxon>
        <taxon>Acrobeloides</taxon>
    </lineage>
</organism>
<sequence>MSDLKKFEFDGLFVFENYETIQQRRQKSDPDNLLPFKVLGTKEKLDSPFCMVSIEGENNIKTSIVYDAELFDERSLERLMHSMKEMLMQIVKDVHVKFIDMELVSSIQRCPLECWQVEEKSELCSAHTLHELFEMVADKFPSKIAVVYNDRKLTYWELNERANRLAHYIRQTEQVDPDSLVALFLDKNELMVVAILGVWKSGAAYVPIDPNYPDQRVQFILNDTKTRIIISNKHHKEQIDRIMQKGNLSPINIQIDSLELSNSPKTLTTNNCINAGPTNLAYVIYTSGSTSLPKGVLIEHGTVISFYNSISSLYFKTAENSSPENEQHQEAILFTSNYTFDVSVLQLIISILNGNKLVILPTSMTFGDSDSYDYLNNHGLSIITGTPSQVQHIDLGRFNHLNILGVAGEQFYKYNLDYFRENFGGLIMNMYGPTEATIINTVEIFANNDKFVNSLGKPLANTFIYILDKHMRVVPHGAIGELYITGNCLAREPNFALQMNDYIAPRSMLEEKLCFIWEDILGVPTVGINDDFFMLGGDSIMLMQLTTRMRNEMNLNISVKDIFNHCSIKKLSALLLEQNGEGLVKEQFKHRKRNYNGDNVASSGLLPIQKYYFAQDFKMFSAWKQTFTIKAPYSLNLETLKTALRKLFTRHGAFRLRFKLDENNDYMQYYADPDALNDFDVKILSDSQEELKEALQESLNQFNVQTGPLFCVCYQSGFSDGTSRLVFSMHHLIVDSVSWRIICRDLERLYKGFALNKWQSATYLQWVNAVERYYSNNCAETERQYWQEVAYRTKEFNRKIANLFSNLEAVKPTTVAFSLPTEHTEHLLRNCPQVYEVKRIDTLLLTALSRALNIVTNLQVNYVTLEGHGREDNFDQIEVSDTVGWFTTMFPIELISINDLEQDARNVKRVVEVELPNNGLGYGPLIGYHKNVPRICFNYLGQFNKNTTQKLDAWALVEVGEEYEGDADEDTANTSPSSDADIISVLAFSANGRMHFKISSRLGTQKRDQFVDCFKTSLEEIIQHANSKNLPVEYINGSIELPANSMHQSFIYNHMKANDDTYIMQYLCQYSRKLNPLNMKTAWLTAQKKFPSLRLRFLVNDNEILQIITHDQSLDWHFLDISDEIDQLKAEEVLQATDRAKKYILEEGRLFRIYLVKRREDLFDLLFSCHHIILDGWSTTILFEHVHEIYLKLENSEIISILPDNAYLKTQYYLNQSCPEDLRFWEEQFVQIDKRCDLSGLLRDEQKYKASLGRHSHVKDQKEADLLIEDELYAKLKNMCTSYGVTWSSVLQYGWHKLLSTYGNCKQTVFGTVVSGRNVPVYGVENSVGLYINTFPLVIDHEELDKLSILDAIKHIQSRVFAMNSHTRATMSDLKKFEFDGLFVFENYETIQQRRQKSDPDNLLPFEVLGTKEKLDSPFCMVSIEGENNIKTSIVYDGELFDEKSLERLMHSMKEMLTNIAKDVHVKFIDMELEQVDPDSLVALFLDKNELMIVAILGVWKSGAAYVPIDPNYPDQRVQFILNDTKARIIISNKYHKEQIDRIMQTGNLSPINIQIDSLELSNSSKTLTTNNCINAGPTNLAYVIYTSGSTSLPKGVLIEHGTVISFYNSISSLYFKTAENSSPENEQHQEAILFTSNYTFDVSVLQLIISILNGNKLIILPTSMTFGDNDSYDYLNDHGLSIITGTPSQLQHIDIGRFNHLNILGVAGEQFYKYNLDYFREKYGGLIMNMYGPTEATIINTVEIFANNDKFVNSLGKPLANTFIYILDKHMRVVPPGAIGELYITGNCLAR</sequence>
<feature type="domain" description="Carrier" evidence="7">
    <location>
        <begin position="504"/>
        <end position="579"/>
    </location>
</feature>
<dbReference type="GO" id="GO:0005737">
    <property type="term" value="C:cytoplasm"/>
    <property type="evidence" value="ECO:0007669"/>
    <property type="project" value="TreeGrafter"/>
</dbReference>
<dbReference type="PANTHER" id="PTHR45527:SF1">
    <property type="entry name" value="FATTY ACID SYNTHASE"/>
    <property type="match status" value="1"/>
</dbReference>
<dbReference type="InterPro" id="IPR000873">
    <property type="entry name" value="AMP-dep_synth/lig_dom"/>
</dbReference>
<dbReference type="GO" id="GO:0031177">
    <property type="term" value="F:phosphopantetheine binding"/>
    <property type="evidence" value="ECO:0007669"/>
    <property type="project" value="InterPro"/>
</dbReference>
<protein>
    <recommendedName>
        <fullName evidence="2">Fatty acid synthase</fullName>
        <ecNumber evidence="1">2.3.1.85</ecNumber>
    </recommendedName>
</protein>
<dbReference type="InterPro" id="IPR020806">
    <property type="entry name" value="PKS_PP-bd"/>
</dbReference>
<dbReference type="InterPro" id="IPR009081">
    <property type="entry name" value="PP-bd_ACP"/>
</dbReference>
<evidence type="ECO:0000256" key="5">
    <source>
        <dbReference type="ARBA" id="ARBA00022598"/>
    </source>
</evidence>
<dbReference type="Pfam" id="PF00668">
    <property type="entry name" value="Condensation"/>
    <property type="match status" value="2"/>
</dbReference>
<dbReference type="InterPro" id="IPR036736">
    <property type="entry name" value="ACP-like_sf"/>
</dbReference>
<dbReference type="Gene3D" id="3.30.559.10">
    <property type="entry name" value="Chloramphenicol acetyltransferase-like domain"/>
    <property type="match status" value="3"/>
</dbReference>
<keyword evidence="3" id="KW-0596">Phosphopantetheine</keyword>
<comment type="catalytic activity">
    <reaction evidence="6">
        <text>acetyl-CoA + n malonyl-CoA + 2n NADPH + 2n H(+) = a long-chain fatty acid + (n+1) CoA + n CO2 + 2n NADP(+).</text>
        <dbReference type="EC" id="2.3.1.85"/>
    </reaction>
</comment>
<dbReference type="InterPro" id="IPR020845">
    <property type="entry name" value="AMP-binding_CS"/>
</dbReference>
<dbReference type="WBParaSite" id="ACRNAN_scaffold6119.g14289.t1">
    <property type="protein sequence ID" value="ACRNAN_scaffold6119.g14289.t1"/>
    <property type="gene ID" value="ACRNAN_scaffold6119.g14289"/>
</dbReference>
<dbReference type="Gene3D" id="3.30.559.30">
    <property type="entry name" value="Nonribosomal peptide synthetase, condensation domain"/>
    <property type="match status" value="3"/>
</dbReference>
<keyword evidence="8" id="KW-1185">Reference proteome</keyword>
<dbReference type="SUPFAM" id="SSF56801">
    <property type="entry name" value="Acetyl-CoA synthetase-like"/>
    <property type="match status" value="2"/>
</dbReference>
<dbReference type="EC" id="2.3.1.85" evidence="1"/>
<dbReference type="GO" id="GO:0044550">
    <property type="term" value="P:secondary metabolite biosynthetic process"/>
    <property type="evidence" value="ECO:0007669"/>
    <property type="project" value="TreeGrafter"/>
</dbReference>